<name>A0A6J8ABN5_MYTCO</name>
<sequence>MPRRYARQTHRNNVPSTSDKEYFKRAIYLPYLDELIQQLDMRFGQEAVSIVRALSILPSRVHLISQEMENDIYVYYNADMPSPETFSQEMKIWKSIWENQPDKPESITSTLTDVSACPTLFPNIMTVLFLLALTSVTSSSTERYNSSLKLIKNDLRSTMKEDGLNAPLLLYVHRDINLDYDKIIDDYAMRNPRKTVLMNPL</sequence>
<gene>
    <name evidence="1" type="ORF">MCOR_6274</name>
</gene>
<dbReference type="PANTHER" id="PTHR46289:SF14">
    <property type="entry name" value="DUF4371 DOMAIN-CONTAINING PROTEIN"/>
    <property type="match status" value="1"/>
</dbReference>
<dbReference type="InterPro" id="IPR052958">
    <property type="entry name" value="IFN-induced_PKR_regulator"/>
</dbReference>
<dbReference type="EMBL" id="CACVKT020001171">
    <property type="protein sequence ID" value="CAC5365713.1"/>
    <property type="molecule type" value="Genomic_DNA"/>
</dbReference>
<dbReference type="OrthoDB" id="6144991at2759"/>
<dbReference type="AlphaFoldDB" id="A0A6J8ABN5"/>
<evidence type="ECO:0000313" key="1">
    <source>
        <dbReference type="EMBL" id="CAC5365713.1"/>
    </source>
</evidence>
<organism evidence="1 2">
    <name type="scientific">Mytilus coruscus</name>
    <name type="common">Sea mussel</name>
    <dbReference type="NCBI Taxonomy" id="42192"/>
    <lineage>
        <taxon>Eukaryota</taxon>
        <taxon>Metazoa</taxon>
        <taxon>Spiralia</taxon>
        <taxon>Lophotrochozoa</taxon>
        <taxon>Mollusca</taxon>
        <taxon>Bivalvia</taxon>
        <taxon>Autobranchia</taxon>
        <taxon>Pteriomorphia</taxon>
        <taxon>Mytilida</taxon>
        <taxon>Mytiloidea</taxon>
        <taxon>Mytilidae</taxon>
        <taxon>Mytilinae</taxon>
        <taxon>Mytilus</taxon>
    </lineage>
</organism>
<dbReference type="PANTHER" id="PTHR46289">
    <property type="entry name" value="52 KDA REPRESSOR OF THE INHIBITOR OF THE PROTEIN KINASE-LIKE PROTEIN-RELATED"/>
    <property type="match status" value="1"/>
</dbReference>
<reference evidence="1 2" key="1">
    <citation type="submission" date="2020-06" db="EMBL/GenBank/DDBJ databases">
        <authorList>
            <person name="Li R."/>
            <person name="Bekaert M."/>
        </authorList>
    </citation>
    <scope>NUCLEOTIDE SEQUENCE [LARGE SCALE GENOMIC DNA]</scope>
    <source>
        <strain evidence="2">wild</strain>
    </source>
</reference>
<dbReference type="Proteomes" id="UP000507470">
    <property type="component" value="Unassembled WGS sequence"/>
</dbReference>
<keyword evidence="2" id="KW-1185">Reference proteome</keyword>
<evidence type="ECO:0008006" key="3">
    <source>
        <dbReference type="Google" id="ProtNLM"/>
    </source>
</evidence>
<protein>
    <recommendedName>
        <fullName evidence="3">HAT C-terminal dimerisation domain-containing protein</fullName>
    </recommendedName>
</protein>
<proteinExistence type="predicted"/>
<accession>A0A6J8ABN5</accession>
<evidence type="ECO:0000313" key="2">
    <source>
        <dbReference type="Proteomes" id="UP000507470"/>
    </source>
</evidence>